<keyword evidence="4" id="KW-1185">Reference proteome</keyword>
<dbReference type="OMA" id="FNCKFDS"/>
<dbReference type="PANTHER" id="PTHR18063">
    <property type="entry name" value="NF-E2 INDUCIBLE PROTEIN"/>
    <property type="match status" value="1"/>
</dbReference>
<evidence type="ECO:0000313" key="3">
    <source>
        <dbReference type="EMBL" id="OTG34232.1"/>
    </source>
</evidence>
<dbReference type="InterPro" id="IPR033979">
    <property type="entry name" value="MINDY_domain"/>
</dbReference>
<dbReference type="GO" id="GO:0016807">
    <property type="term" value="F:cysteine-type carboxypeptidase activity"/>
    <property type="evidence" value="ECO:0000318"/>
    <property type="project" value="GO_Central"/>
</dbReference>
<evidence type="ECO:0000313" key="4">
    <source>
        <dbReference type="Proteomes" id="UP000215914"/>
    </source>
</evidence>
<evidence type="ECO:0000256" key="1">
    <source>
        <dbReference type="SAM" id="MobiDB-lite"/>
    </source>
</evidence>
<reference evidence="4" key="1">
    <citation type="journal article" date="2017" name="Nature">
        <title>The sunflower genome provides insights into oil metabolism, flowering and Asterid evolution.</title>
        <authorList>
            <person name="Badouin H."/>
            <person name="Gouzy J."/>
            <person name="Grassa C.J."/>
            <person name="Murat F."/>
            <person name="Staton S.E."/>
            <person name="Cottret L."/>
            <person name="Lelandais-Briere C."/>
            <person name="Owens G.L."/>
            <person name="Carrere S."/>
            <person name="Mayjonade B."/>
            <person name="Legrand L."/>
            <person name="Gill N."/>
            <person name="Kane N.C."/>
            <person name="Bowers J.E."/>
            <person name="Hubner S."/>
            <person name="Bellec A."/>
            <person name="Berard A."/>
            <person name="Berges H."/>
            <person name="Blanchet N."/>
            <person name="Boniface M.C."/>
            <person name="Brunel D."/>
            <person name="Catrice O."/>
            <person name="Chaidir N."/>
            <person name="Claudel C."/>
            <person name="Donnadieu C."/>
            <person name="Faraut T."/>
            <person name="Fievet G."/>
            <person name="Helmstetter N."/>
            <person name="King M."/>
            <person name="Knapp S.J."/>
            <person name="Lai Z."/>
            <person name="Le Paslier M.C."/>
            <person name="Lippi Y."/>
            <person name="Lorenzon L."/>
            <person name="Mandel J.R."/>
            <person name="Marage G."/>
            <person name="Marchand G."/>
            <person name="Marquand E."/>
            <person name="Bret-Mestries E."/>
            <person name="Morien E."/>
            <person name="Nambeesan S."/>
            <person name="Nguyen T."/>
            <person name="Pegot-Espagnet P."/>
            <person name="Pouilly N."/>
            <person name="Raftis F."/>
            <person name="Sallet E."/>
            <person name="Schiex T."/>
            <person name="Thomas J."/>
            <person name="Vandecasteele C."/>
            <person name="Vares D."/>
            <person name="Vear F."/>
            <person name="Vautrin S."/>
            <person name="Crespi M."/>
            <person name="Mangin B."/>
            <person name="Burke J.M."/>
            <person name="Salse J."/>
            <person name="Munos S."/>
            <person name="Vincourt P."/>
            <person name="Rieseberg L.H."/>
            <person name="Langlade N.B."/>
        </authorList>
    </citation>
    <scope>NUCLEOTIDE SEQUENCE [LARGE SCALE GENOMIC DNA]</scope>
    <source>
        <strain evidence="4">cv. SF193</strain>
    </source>
</reference>
<dbReference type="GO" id="GO:0071944">
    <property type="term" value="C:cell periphery"/>
    <property type="evidence" value="ECO:0000318"/>
    <property type="project" value="GO_Central"/>
</dbReference>
<accession>A0A251VH31</accession>
<dbReference type="GO" id="GO:1990380">
    <property type="term" value="F:K48-linked deubiquitinase activity"/>
    <property type="evidence" value="ECO:0000318"/>
    <property type="project" value="GO_Central"/>
</dbReference>
<dbReference type="InterPro" id="IPR007518">
    <property type="entry name" value="MINDY"/>
</dbReference>
<dbReference type="AlphaFoldDB" id="A0A251VH31"/>
<feature type="domain" description="MINDY deubiquitinase" evidence="2">
    <location>
        <begin position="21"/>
        <end position="350"/>
    </location>
</feature>
<dbReference type="EMBL" id="CM007891">
    <property type="protein sequence ID" value="OTG34232.1"/>
    <property type="molecule type" value="Genomic_DNA"/>
</dbReference>
<feature type="compositionally biased region" description="Basic and acidic residues" evidence="1">
    <location>
        <begin position="182"/>
        <end position="197"/>
    </location>
</feature>
<dbReference type="Pfam" id="PF04424">
    <property type="entry name" value="MINDY_DUB"/>
    <property type="match status" value="1"/>
</dbReference>
<dbReference type="Proteomes" id="UP000215914">
    <property type="component" value="Chromosome 2"/>
</dbReference>
<dbReference type="GO" id="GO:0004843">
    <property type="term" value="F:cysteine-type deubiquitinase activity"/>
    <property type="evidence" value="ECO:0007669"/>
    <property type="project" value="InterPro"/>
</dbReference>
<evidence type="ECO:0000259" key="2">
    <source>
        <dbReference type="Pfam" id="PF04424"/>
    </source>
</evidence>
<protein>
    <recommendedName>
        <fullName evidence="2">MINDY deubiquitinase domain-containing protein</fullName>
    </recommendedName>
</protein>
<proteinExistence type="predicted"/>
<feature type="region of interest" description="Disordered" evidence="1">
    <location>
        <begin position="180"/>
        <end position="205"/>
    </location>
</feature>
<dbReference type="STRING" id="4232.A0A251VH31"/>
<organism evidence="3 4">
    <name type="scientific">Helianthus annuus</name>
    <name type="common">Common sunflower</name>
    <dbReference type="NCBI Taxonomy" id="4232"/>
    <lineage>
        <taxon>Eukaryota</taxon>
        <taxon>Viridiplantae</taxon>
        <taxon>Streptophyta</taxon>
        <taxon>Embryophyta</taxon>
        <taxon>Tracheophyta</taxon>
        <taxon>Spermatophyta</taxon>
        <taxon>Magnoliopsida</taxon>
        <taxon>eudicotyledons</taxon>
        <taxon>Gunneridae</taxon>
        <taxon>Pentapetalae</taxon>
        <taxon>asterids</taxon>
        <taxon>campanulids</taxon>
        <taxon>Asterales</taxon>
        <taxon>Asteraceae</taxon>
        <taxon>Asteroideae</taxon>
        <taxon>Heliantheae alliance</taxon>
        <taxon>Heliantheae</taxon>
        <taxon>Helianthus</taxon>
    </lineage>
</organism>
<name>A0A251VH31_HELAN</name>
<gene>
    <name evidence="3" type="ORF">HannXRQ_Chr02g0043491</name>
</gene>
<dbReference type="PANTHER" id="PTHR18063:SF6">
    <property type="entry name" value="UBIQUITIN CARBOXYL-TERMINAL HYDROLASE"/>
    <property type="match status" value="1"/>
</dbReference>
<dbReference type="InParanoid" id="A0A251VH31"/>
<sequence length="383" mass="43087">MAATSGMLLEWEQQQAVQETIYRTKTIEFFGRRTPIIIQSRNGPCPLLAVCNILSLRNELGLSTDDTLITEAQLLTLVADSLIASLNHHENVKAIPATIDVLPLLTKGLNVNVKFKKIDDIEFKRECPVFGILDIPVYHGWIIDPQDIETSNAIGSKSYDRLMEDLTDLQIRNMRTLSMNTRDPENHESDEVVKETDTSGGECSGSRIRRDGDWVTFGGTTSNEASSSAVNIVRGSAIEMTEIISGSSTSTSNENEDEVGITARQGELIKNFLENNASQLTVHGLYCLIDGIKDRELCVLFRNDHFSTMFKFEGALYTLVTDLGYIYENGVIWEKLSEVNGNTVFVDKNFRVYELEIEECTWDDEILKRKNDVCCNFLLTKWS</sequence>